<dbReference type="EMBL" id="QBKU01000010">
    <property type="protein sequence ID" value="PTX72842.1"/>
    <property type="molecule type" value="Genomic_DNA"/>
</dbReference>
<dbReference type="AlphaFoldDB" id="A0A2T6CBG4"/>
<proteinExistence type="predicted"/>
<protein>
    <submittedName>
        <fullName evidence="2">Uncharacterized protein</fullName>
    </submittedName>
</protein>
<dbReference type="Proteomes" id="UP000244092">
    <property type="component" value="Unassembled WGS sequence"/>
</dbReference>
<sequence>MTRFLLAAMTALILPTGAMAEAYDCETKHFGIGGWVPERIILAYDTEAEVGSAFDAMINHLHKAPIPVDWAARSETSFTFKWKLRGLKATNGGKGINSYRVTLFTSLNKFTLSGQRHGYDNVISASGTCKKIK</sequence>
<accession>A0A2T6CBG4</accession>
<comment type="caution">
    <text evidence="2">The sequence shown here is derived from an EMBL/GenBank/DDBJ whole genome shotgun (WGS) entry which is preliminary data.</text>
</comment>
<evidence type="ECO:0000256" key="1">
    <source>
        <dbReference type="SAM" id="SignalP"/>
    </source>
</evidence>
<feature type="signal peptide" evidence="1">
    <location>
        <begin position="1"/>
        <end position="20"/>
    </location>
</feature>
<evidence type="ECO:0000313" key="2">
    <source>
        <dbReference type="EMBL" id="PTX72842.1"/>
    </source>
</evidence>
<gene>
    <name evidence="2" type="ORF">C8N31_110102</name>
</gene>
<evidence type="ECO:0000313" key="3">
    <source>
        <dbReference type="Proteomes" id="UP000244092"/>
    </source>
</evidence>
<keyword evidence="1" id="KW-0732">Signal</keyword>
<dbReference type="RefSeq" id="WP_025048692.1">
    <property type="nucleotide sequence ID" value="NZ_CP081109.1"/>
</dbReference>
<name>A0A2T6CBG4_9RHOB</name>
<reference evidence="2 3" key="1">
    <citation type="submission" date="2018-04" db="EMBL/GenBank/DDBJ databases">
        <title>Genomic Encyclopedia of Archaeal and Bacterial Type Strains, Phase II (KMG-II): from individual species to whole genera.</title>
        <authorList>
            <person name="Goeker M."/>
        </authorList>
    </citation>
    <scope>NUCLEOTIDE SEQUENCE [LARGE SCALE GENOMIC DNA]</scope>
    <source>
        <strain evidence="2 3">DSM 12244</strain>
    </source>
</reference>
<feature type="chain" id="PRO_5015532354" evidence="1">
    <location>
        <begin position="21"/>
        <end position="133"/>
    </location>
</feature>
<organism evidence="2 3">
    <name type="scientific">Sulfitobacter mediterraneus</name>
    <dbReference type="NCBI Taxonomy" id="83219"/>
    <lineage>
        <taxon>Bacteria</taxon>
        <taxon>Pseudomonadati</taxon>
        <taxon>Pseudomonadota</taxon>
        <taxon>Alphaproteobacteria</taxon>
        <taxon>Rhodobacterales</taxon>
        <taxon>Roseobacteraceae</taxon>
        <taxon>Sulfitobacter</taxon>
    </lineage>
</organism>